<keyword evidence="8" id="KW-0472">Membrane</keyword>
<evidence type="ECO:0000313" key="11">
    <source>
        <dbReference type="EMBL" id="HGL41672.1"/>
    </source>
</evidence>
<gene>
    <name evidence="13" type="ORF">ENM30_04655</name>
    <name evidence="12" type="ORF">ENT82_08325</name>
    <name evidence="11" type="ORF">ENU43_08435</name>
</gene>
<evidence type="ECO:0000313" key="12">
    <source>
        <dbReference type="EMBL" id="HGN91107.1"/>
    </source>
</evidence>
<comment type="subcellular location">
    <subcellularLocation>
        <location evidence="1">Cell membrane</location>
        <topology evidence="1">Peripheral membrane protein</topology>
    </subcellularLocation>
</comment>
<evidence type="ECO:0000256" key="2">
    <source>
        <dbReference type="ARBA" id="ARBA00005417"/>
    </source>
</evidence>
<organism evidence="12">
    <name type="scientific">Caldiarchaeum subterraneum</name>
    <dbReference type="NCBI Taxonomy" id="311458"/>
    <lineage>
        <taxon>Archaea</taxon>
        <taxon>Nitrososphaerota</taxon>
        <taxon>Candidatus Caldarchaeales</taxon>
        <taxon>Candidatus Caldarchaeaceae</taxon>
        <taxon>Candidatus Caldarchaeum</taxon>
    </lineage>
</organism>
<dbReference type="InterPro" id="IPR050095">
    <property type="entry name" value="ECF_ABC_transporter_ATP-bd"/>
</dbReference>
<dbReference type="EMBL" id="DTAD01000090">
    <property type="protein sequence ID" value="HGN91107.1"/>
    <property type="molecule type" value="Genomic_DNA"/>
</dbReference>
<dbReference type="PANTHER" id="PTHR43553">
    <property type="entry name" value="HEAVY METAL TRANSPORTER"/>
    <property type="match status" value="1"/>
</dbReference>
<dbReference type="SMART" id="SM00382">
    <property type="entry name" value="AAA"/>
    <property type="match status" value="1"/>
</dbReference>
<evidence type="ECO:0000256" key="5">
    <source>
        <dbReference type="ARBA" id="ARBA00022741"/>
    </source>
</evidence>
<dbReference type="InterPro" id="IPR003593">
    <property type="entry name" value="AAA+_ATPase"/>
</dbReference>
<keyword evidence="7" id="KW-1278">Translocase</keyword>
<comment type="function">
    <text evidence="9">Probably part of an ABC transporter complex. Responsible for energy coupling to the transport system.</text>
</comment>
<proteinExistence type="inferred from homology"/>
<dbReference type="AlphaFoldDB" id="A0A7C4I4J2"/>
<dbReference type="PROSITE" id="PS50893">
    <property type="entry name" value="ABC_TRANSPORTER_2"/>
    <property type="match status" value="1"/>
</dbReference>
<keyword evidence="6 12" id="KW-0067">ATP-binding</keyword>
<protein>
    <submittedName>
        <fullName evidence="12">ATP-binding cassette domain-containing protein</fullName>
    </submittedName>
</protein>
<evidence type="ECO:0000256" key="8">
    <source>
        <dbReference type="ARBA" id="ARBA00023136"/>
    </source>
</evidence>
<keyword evidence="4" id="KW-1003">Cell membrane</keyword>
<name>A0A7C4I4J2_CALS0</name>
<comment type="caution">
    <text evidence="12">The sequence shown here is derived from an EMBL/GenBank/DDBJ whole genome shotgun (WGS) entry which is preliminary data.</text>
</comment>
<evidence type="ECO:0000256" key="4">
    <source>
        <dbReference type="ARBA" id="ARBA00022475"/>
    </source>
</evidence>
<sequence length="281" mass="31828">MSSDVVVEAKNLSHVYSNGIVALNNINITIRRGEFVALIGHNGSGKTTLAKHINGLLKPTSGQIIVHRMDTREVSVADLAKKVGYVFQNPDHQLCMKTVWEELAFGPRNLGTPEDEVKQVVDEILRLFGLERYRDVHPFLLSRADRLRVALCSVLTMRPETLVVDEPTTGQDMRQSYEVMEILKKLNKEGRTVVFITHNMRLVAEYAERCIIMKDGKVFMDKPTREALTDFEKLRQAQLKPPQVTILSARLANIGFHEPALSVNEFVENVKAFLNNKYKSL</sequence>
<evidence type="ECO:0000256" key="7">
    <source>
        <dbReference type="ARBA" id="ARBA00022967"/>
    </source>
</evidence>
<dbReference type="CDD" id="cd03225">
    <property type="entry name" value="ABC_cobalt_CbiO_domain1"/>
    <property type="match status" value="1"/>
</dbReference>
<dbReference type="EMBL" id="DRXG01000101">
    <property type="protein sequence ID" value="HHN52586.1"/>
    <property type="molecule type" value="Genomic_DNA"/>
</dbReference>
<dbReference type="SUPFAM" id="SSF52540">
    <property type="entry name" value="P-loop containing nucleoside triphosphate hydrolases"/>
    <property type="match status" value="1"/>
</dbReference>
<feature type="domain" description="ABC transporter" evidence="10">
    <location>
        <begin position="7"/>
        <end position="240"/>
    </location>
</feature>
<dbReference type="PANTHER" id="PTHR43553:SF24">
    <property type="entry name" value="ENERGY-COUPLING FACTOR TRANSPORTER ATP-BINDING PROTEIN ECFA1"/>
    <property type="match status" value="1"/>
</dbReference>
<dbReference type="InterPro" id="IPR027417">
    <property type="entry name" value="P-loop_NTPase"/>
</dbReference>
<evidence type="ECO:0000256" key="1">
    <source>
        <dbReference type="ARBA" id="ARBA00004202"/>
    </source>
</evidence>
<keyword evidence="5" id="KW-0547">Nucleotide-binding</keyword>
<evidence type="ECO:0000256" key="9">
    <source>
        <dbReference type="ARBA" id="ARBA00025157"/>
    </source>
</evidence>
<dbReference type="GO" id="GO:0016887">
    <property type="term" value="F:ATP hydrolysis activity"/>
    <property type="evidence" value="ECO:0007669"/>
    <property type="project" value="InterPro"/>
</dbReference>
<evidence type="ECO:0000313" key="13">
    <source>
        <dbReference type="EMBL" id="HHN52586.1"/>
    </source>
</evidence>
<keyword evidence="3" id="KW-0813">Transport</keyword>
<dbReference type="Pfam" id="PF00005">
    <property type="entry name" value="ABC_tran"/>
    <property type="match status" value="1"/>
</dbReference>
<dbReference type="EMBL" id="DTCM01000104">
    <property type="protein sequence ID" value="HGL41672.1"/>
    <property type="molecule type" value="Genomic_DNA"/>
</dbReference>
<dbReference type="GO" id="GO:0042626">
    <property type="term" value="F:ATPase-coupled transmembrane transporter activity"/>
    <property type="evidence" value="ECO:0007669"/>
    <property type="project" value="TreeGrafter"/>
</dbReference>
<comment type="similarity">
    <text evidence="2">Belongs to the ABC transporter superfamily.</text>
</comment>
<accession>A0A7C4I4J2</accession>
<evidence type="ECO:0000256" key="3">
    <source>
        <dbReference type="ARBA" id="ARBA00022448"/>
    </source>
</evidence>
<dbReference type="GO" id="GO:0005524">
    <property type="term" value="F:ATP binding"/>
    <property type="evidence" value="ECO:0007669"/>
    <property type="project" value="UniProtKB-KW"/>
</dbReference>
<dbReference type="InterPro" id="IPR015856">
    <property type="entry name" value="ABC_transpr_CbiO/EcfA_su"/>
</dbReference>
<dbReference type="Gene3D" id="3.40.50.300">
    <property type="entry name" value="P-loop containing nucleotide triphosphate hydrolases"/>
    <property type="match status" value="1"/>
</dbReference>
<dbReference type="GO" id="GO:0043190">
    <property type="term" value="C:ATP-binding cassette (ABC) transporter complex"/>
    <property type="evidence" value="ECO:0007669"/>
    <property type="project" value="TreeGrafter"/>
</dbReference>
<dbReference type="InterPro" id="IPR003439">
    <property type="entry name" value="ABC_transporter-like_ATP-bd"/>
</dbReference>
<dbReference type="FunFam" id="3.40.50.300:FF:000224">
    <property type="entry name" value="Energy-coupling factor transporter ATP-binding protein EcfA"/>
    <property type="match status" value="1"/>
</dbReference>
<evidence type="ECO:0000256" key="6">
    <source>
        <dbReference type="ARBA" id="ARBA00022840"/>
    </source>
</evidence>
<evidence type="ECO:0000259" key="10">
    <source>
        <dbReference type="PROSITE" id="PS50893"/>
    </source>
</evidence>
<reference evidence="12" key="1">
    <citation type="journal article" date="2020" name="mSystems">
        <title>Genome- and Community-Level Interaction Insights into Carbon Utilization and Element Cycling Functions of Hydrothermarchaeota in Hydrothermal Sediment.</title>
        <authorList>
            <person name="Zhou Z."/>
            <person name="Liu Y."/>
            <person name="Xu W."/>
            <person name="Pan J."/>
            <person name="Luo Z.H."/>
            <person name="Li M."/>
        </authorList>
    </citation>
    <scope>NUCLEOTIDE SEQUENCE [LARGE SCALE GENOMIC DNA]</scope>
    <source>
        <strain evidence="13">SpSt-1073</strain>
        <strain evidence="12">SpSt-613</strain>
        <strain evidence="11">SpSt-669</strain>
    </source>
</reference>